<dbReference type="PROSITE" id="PS50217">
    <property type="entry name" value="BZIP"/>
    <property type="match status" value="1"/>
</dbReference>
<name>A0AAW2RT53_9LAMI</name>
<evidence type="ECO:0000259" key="6">
    <source>
        <dbReference type="PROSITE" id="PS50217"/>
    </source>
</evidence>
<dbReference type="PANTHER" id="PTHR22952:SF385">
    <property type="entry name" value="ABSCISIC ACID-INSENSITIVE 5-LIKE PROTEIN 2"/>
    <property type="match status" value="1"/>
</dbReference>
<evidence type="ECO:0000256" key="1">
    <source>
        <dbReference type="ARBA" id="ARBA00004123"/>
    </source>
</evidence>
<dbReference type="InterPro" id="IPR004827">
    <property type="entry name" value="bZIP"/>
</dbReference>
<evidence type="ECO:0000256" key="5">
    <source>
        <dbReference type="SAM" id="MobiDB-lite"/>
    </source>
</evidence>
<dbReference type="CDD" id="cd14707">
    <property type="entry name" value="bZIP_plant_BZIP46"/>
    <property type="match status" value="1"/>
</dbReference>
<dbReference type="Pfam" id="PF00170">
    <property type="entry name" value="bZIP_1"/>
    <property type="match status" value="1"/>
</dbReference>
<comment type="subcellular location">
    <subcellularLocation>
        <location evidence="1">Nucleus</location>
    </subcellularLocation>
</comment>
<dbReference type="PANTHER" id="PTHR22952">
    <property type="entry name" value="CAMP-RESPONSE ELEMENT BINDING PROTEIN-RELATED"/>
    <property type="match status" value="1"/>
</dbReference>
<dbReference type="GO" id="GO:0003700">
    <property type="term" value="F:DNA-binding transcription factor activity"/>
    <property type="evidence" value="ECO:0007669"/>
    <property type="project" value="InterPro"/>
</dbReference>
<feature type="region of interest" description="Disordered" evidence="5">
    <location>
        <begin position="1"/>
        <end position="23"/>
    </location>
</feature>
<reference evidence="7" key="2">
    <citation type="journal article" date="2024" name="Plant">
        <title>Genomic evolution and insights into agronomic trait innovations of Sesamum species.</title>
        <authorList>
            <person name="Miao H."/>
            <person name="Wang L."/>
            <person name="Qu L."/>
            <person name="Liu H."/>
            <person name="Sun Y."/>
            <person name="Le M."/>
            <person name="Wang Q."/>
            <person name="Wei S."/>
            <person name="Zheng Y."/>
            <person name="Lin W."/>
            <person name="Duan Y."/>
            <person name="Cao H."/>
            <person name="Xiong S."/>
            <person name="Wang X."/>
            <person name="Wei L."/>
            <person name="Li C."/>
            <person name="Ma Q."/>
            <person name="Ju M."/>
            <person name="Zhao R."/>
            <person name="Li G."/>
            <person name="Mu C."/>
            <person name="Tian Q."/>
            <person name="Mei H."/>
            <person name="Zhang T."/>
            <person name="Gao T."/>
            <person name="Zhang H."/>
        </authorList>
    </citation>
    <scope>NUCLEOTIDE SEQUENCE</scope>
    <source>
        <strain evidence="7">KEN8</strain>
    </source>
</reference>
<feature type="coiled-coil region" evidence="4">
    <location>
        <begin position="252"/>
        <end position="289"/>
    </location>
</feature>
<dbReference type="InterPro" id="IPR043452">
    <property type="entry name" value="BZIP46-like"/>
</dbReference>
<dbReference type="AlphaFoldDB" id="A0AAW2RT53"/>
<sequence>MVARMGTQGGGSNSIGGTQAQAQTQIQTLDPKSNPLARQGSLYSLTLDEVQNQLGDLGKPLSSMNLDELLKTVWTVEANNQATGSVDYGPAAQQPGQPVSGSSLNQQSSLMLPTDLSKKTVDEAGVVAESSAGKRNSGLGGADPMGLPQQAQWMNYQIPSVHSQQQQQHSMLPVFMPGHPVQQPVPLGGNPIMDAAYSETQITMSSSPVMGTLSDTQTPGRKRVAPDDIAEKSVERRQKRMIKNRESAARSRARKQAYTHELENKVSRLEEENERLKRQKGHFRETEKSTEFGRCCCMLSPRNWRRCCQAYHHQNQSINCDEQAQHPYEDRVDSLSFKFQLAVLVYYELRLLGVLPSRRRQAQGIVVL</sequence>
<comment type="caution">
    <text evidence="7">The sequence shown here is derived from an EMBL/GenBank/DDBJ whole genome shotgun (WGS) entry which is preliminary data.</text>
</comment>
<feature type="domain" description="BZIP" evidence="6">
    <location>
        <begin position="234"/>
        <end position="285"/>
    </location>
</feature>
<dbReference type="PROSITE" id="PS00036">
    <property type="entry name" value="BZIP_BASIC"/>
    <property type="match status" value="1"/>
</dbReference>
<reference evidence="7" key="1">
    <citation type="submission" date="2020-06" db="EMBL/GenBank/DDBJ databases">
        <authorList>
            <person name="Li T."/>
            <person name="Hu X."/>
            <person name="Zhang T."/>
            <person name="Song X."/>
            <person name="Zhang H."/>
            <person name="Dai N."/>
            <person name="Sheng W."/>
            <person name="Hou X."/>
            <person name="Wei L."/>
        </authorList>
    </citation>
    <scope>NUCLEOTIDE SEQUENCE</scope>
    <source>
        <strain evidence="7">KEN8</strain>
        <tissue evidence="7">Leaf</tissue>
    </source>
</reference>
<keyword evidence="3" id="KW-0539">Nucleus</keyword>
<dbReference type="EMBL" id="JACGWM010000003">
    <property type="protein sequence ID" value="KAL0383338.1"/>
    <property type="molecule type" value="Genomic_DNA"/>
</dbReference>
<feature type="compositionally biased region" description="Polar residues" evidence="5">
    <location>
        <begin position="94"/>
        <end position="106"/>
    </location>
</feature>
<accession>A0AAW2RT53</accession>
<feature type="region of interest" description="Disordered" evidence="5">
    <location>
        <begin position="85"/>
        <end position="106"/>
    </location>
</feature>
<protein>
    <submittedName>
        <fullName evidence="7">ABSCISIC ACID-INSENSITIVE 5-like protein 2</fullName>
    </submittedName>
</protein>
<dbReference type="InterPro" id="IPR046347">
    <property type="entry name" value="bZIP_sf"/>
</dbReference>
<dbReference type="GO" id="GO:0045893">
    <property type="term" value="P:positive regulation of DNA-templated transcription"/>
    <property type="evidence" value="ECO:0007669"/>
    <property type="project" value="InterPro"/>
</dbReference>
<gene>
    <name evidence="7" type="ORF">Scaly_0621100</name>
</gene>
<keyword evidence="4" id="KW-0175">Coiled coil</keyword>
<dbReference type="Gene3D" id="1.20.5.170">
    <property type="match status" value="1"/>
</dbReference>
<dbReference type="SUPFAM" id="SSF57959">
    <property type="entry name" value="Leucine zipper domain"/>
    <property type="match status" value="1"/>
</dbReference>
<evidence type="ECO:0000256" key="3">
    <source>
        <dbReference type="ARBA" id="ARBA00023242"/>
    </source>
</evidence>
<evidence type="ECO:0000313" key="7">
    <source>
        <dbReference type="EMBL" id="KAL0383338.1"/>
    </source>
</evidence>
<keyword evidence="2" id="KW-0238">DNA-binding</keyword>
<proteinExistence type="predicted"/>
<evidence type="ECO:0000256" key="2">
    <source>
        <dbReference type="ARBA" id="ARBA00023125"/>
    </source>
</evidence>
<dbReference type="GO" id="GO:0005634">
    <property type="term" value="C:nucleus"/>
    <property type="evidence" value="ECO:0007669"/>
    <property type="project" value="UniProtKB-SubCell"/>
</dbReference>
<organism evidence="7">
    <name type="scientific">Sesamum calycinum</name>
    <dbReference type="NCBI Taxonomy" id="2727403"/>
    <lineage>
        <taxon>Eukaryota</taxon>
        <taxon>Viridiplantae</taxon>
        <taxon>Streptophyta</taxon>
        <taxon>Embryophyta</taxon>
        <taxon>Tracheophyta</taxon>
        <taxon>Spermatophyta</taxon>
        <taxon>Magnoliopsida</taxon>
        <taxon>eudicotyledons</taxon>
        <taxon>Gunneridae</taxon>
        <taxon>Pentapetalae</taxon>
        <taxon>asterids</taxon>
        <taxon>lamiids</taxon>
        <taxon>Lamiales</taxon>
        <taxon>Pedaliaceae</taxon>
        <taxon>Sesamum</taxon>
    </lineage>
</organism>
<dbReference type="GO" id="GO:0003677">
    <property type="term" value="F:DNA binding"/>
    <property type="evidence" value="ECO:0007669"/>
    <property type="project" value="UniProtKB-KW"/>
</dbReference>
<dbReference type="SMART" id="SM00338">
    <property type="entry name" value="BRLZ"/>
    <property type="match status" value="1"/>
</dbReference>
<dbReference type="FunFam" id="1.20.5.170:FF:000036">
    <property type="entry name" value="ABSCISIC ACID-INSENSITIVE 5-like protein 2"/>
    <property type="match status" value="1"/>
</dbReference>
<evidence type="ECO:0000256" key="4">
    <source>
        <dbReference type="SAM" id="Coils"/>
    </source>
</evidence>